<proteinExistence type="predicted"/>
<feature type="transmembrane region" description="Helical" evidence="8">
    <location>
        <begin position="393"/>
        <end position="412"/>
    </location>
</feature>
<keyword evidence="4" id="KW-0808">Transferase</keyword>
<evidence type="ECO:0000313" key="10">
    <source>
        <dbReference type="Proteomes" id="UP000636960"/>
    </source>
</evidence>
<keyword evidence="3" id="KW-0328">Glycosyltransferase</keyword>
<feature type="transmembrane region" description="Helical" evidence="8">
    <location>
        <begin position="159"/>
        <end position="182"/>
    </location>
</feature>
<name>A0A919JTX5_9ACTN</name>
<keyword evidence="10" id="KW-1185">Reference proteome</keyword>
<comment type="subcellular location">
    <subcellularLocation>
        <location evidence="1">Cell membrane</location>
        <topology evidence="1">Multi-pass membrane protein</topology>
    </subcellularLocation>
</comment>
<feature type="transmembrane region" description="Helical" evidence="8">
    <location>
        <begin position="455"/>
        <end position="474"/>
    </location>
</feature>
<accession>A0A919JTX5</accession>
<dbReference type="PANTHER" id="PTHR33908">
    <property type="entry name" value="MANNOSYLTRANSFERASE YKCB-RELATED"/>
    <property type="match status" value="1"/>
</dbReference>
<keyword evidence="5 8" id="KW-0812">Transmembrane</keyword>
<evidence type="ECO:0000256" key="6">
    <source>
        <dbReference type="ARBA" id="ARBA00022989"/>
    </source>
</evidence>
<comment type="caution">
    <text evidence="9">The sequence shown here is derived from an EMBL/GenBank/DDBJ whole genome shotgun (WGS) entry which is preliminary data.</text>
</comment>
<feature type="transmembrane region" description="Helical" evidence="8">
    <location>
        <begin position="242"/>
        <end position="258"/>
    </location>
</feature>
<dbReference type="RefSeq" id="WP_203779173.1">
    <property type="nucleotide sequence ID" value="NZ_BOMV01000006.1"/>
</dbReference>
<dbReference type="GO" id="GO:0009103">
    <property type="term" value="P:lipopolysaccharide biosynthetic process"/>
    <property type="evidence" value="ECO:0007669"/>
    <property type="project" value="UniProtKB-ARBA"/>
</dbReference>
<dbReference type="PANTHER" id="PTHR33908:SF11">
    <property type="entry name" value="MEMBRANE PROTEIN"/>
    <property type="match status" value="1"/>
</dbReference>
<reference evidence="9" key="1">
    <citation type="submission" date="2021-01" db="EMBL/GenBank/DDBJ databases">
        <title>Whole genome shotgun sequence of Actinoplanes rishiriensis NBRC 108556.</title>
        <authorList>
            <person name="Komaki H."/>
            <person name="Tamura T."/>
        </authorList>
    </citation>
    <scope>NUCLEOTIDE SEQUENCE</scope>
    <source>
        <strain evidence="9">NBRC 108556</strain>
    </source>
</reference>
<evidence type="ECO:0000256" key="2">
    <source>
        <dbReference type="ARBA" id="ARBA00022475"/>
    </source>
</evidence>
<feature type="transmembrane region" description="Helical" evidence="8">
    <location>
        <begin position="214"/>
        <end position="230"/>
    </location>
</feature>
<gene>
    <name evidence="9" type="ORF">Ari01nite_06940</name>
</gene>
<protein>
    <submittedName>
        <fullName evidence="9">Uncharacterized protein</fullName>
    </submittedName>
</protein>
<evidence type="ECO:0000256" key="7">
    <source>
        <dbReference type="ARBA" id="ARBA00023136"/>
    </source>
</evidence>
<keyword evidence="6 8" id="KW-1133">Transmembrane helix</keyword>
<dbReference type="EMBL" id="BOMV01000006">
    <property type="protein sequence ID" value="GIE93229.1"/>
    <property type="molecule type" value="Genomic_DNA"/>
</dbReference>
<organism evidence="9 10">
    <name type="scientific">Paractinoplanes rishiriensis</name>
    <dbReference type="NCBI Taxonomy" id="1050105"/>
    <lineage>
        <taxon>Bacteria</taxon>
        <taxon>Bacillati</taxon>
        <taxon>Actinomycetota</taxon>
        <taxon>Actinomycetes</taxon>
        <taxon>Micromonosporales</taxon>
        <taxon>Micromonosporaceae</taxon>
        <taxon>Paractinoplanes</taxon>
    </lineage>
</organism>
<feature type="transmembrane region" description="Helical" evidence="8">
    <location>
        <begin position="424"/>
        <end position="443"/>
    </location>
</feature>
<dbReference type="Proteomes" id="UP000636960">
    <property type="component" value="Unassembled WGS sequence"/>
</dbReference>
<feature type="transmembrane region" description="Helical" evidence="8">
    <location>
        <begin position="24"/>
        <end position="44"/>
    </location>
</feature>
<evidence type="ECO:0000256" key="3">
    <source>
        <dbReference type="ARBA" id="ARBA00022676"/>
    </source>
</evidence>
<feature type="transmembrane region" description="Helical" evidence="8">
    <location>
        <begin position="189"/>
        <end position="208"/>
    </location>
</feature>
<feature type="transmembrane region" description="Helical" evidence="8">
    <location>
        <begin position="289"/>
        <end position="311"/>
    </location>
</feature>
<dbReference type="AlphaFoldDB" id="A0A919JTX5"/>
<dbReference type="GO" id="GO:0016763">
    <property type="term" value="F:pentosyltransferase activity"/>
    <property type="evidence" value="ECO:0007669"/>
    <property type="project" value="TreeGrafter"/>
</dbReference>
<keyword evidence="7 8" id="KW-0472">Membrane</keyword>
<sequence>MTLTAAVETTPETTAGTVPDRSPVWCAVTLTVAGAAGAAALVAADRIAEWDRGSPFELFWLGMLVFTLPAVYWATRRRTSARLRLAVLIGYAGFTYLPKLLRNPTGPLYHDEFAHWRQAREILLDGRLFEANPIVRVVGDFPGLHSAVASVAALTGITVWQAALAVLIVAHVLVVLGVAVLAEEIWRDGRIAAVAAIIYSLNSSFLFFDTQFGYESMAIPLLVWTLVAVLRAMRGPGRRSRAGWTATAVLLSGATVATHHLTALGMVLILTIVAATVSVRAIRRRDGAVVAAGIAWALTLAATAMVVLWLYGVAPKTAGYLDPYLGKALDQFAGMTGGDGPGGRRTLFKQSVAPSWEQVAAFAAPVLALVAMTAAALRLRLRRDRDPVSRSGALAMLVLGACYFPAVVLILTPSGAEGARRSWAFSYLGIALVVAPVVVALLGRATRRWQRLATGGALLAVCAVLLVGNTAAGMNPSYRFPGPPLYGSDTRSETPEVTAASEWLRRTQGRELRIVADRYSGLIFGSFGEQNPVTGSVTFPTYDLYISQPGRPVSPALITQLSSWRFGYLIVDRRMALEVPEIRIYFETNEPIPHDGRPAFSLRQLTKFDTTPWTIKIYDSGHIAIYRFDFASLGLPARGGAR</sequence>
<feature type="transmembrane region" description="Helical" evidence="8">
    <location>
        <begin position="56"/>
        <end position="74"/>
    </location>
</feature>
<evidence type="ECO:0000256" key="4">
    <source>
        <dbReference type="ARBA" id="ARBA00022679"/>
    </source>
</evidence>
<dbReference type="InterPro" id="IPR050297">
    <property type="entry name" value="LipidA_mod_glycosyltrf_83"/>
</dbReference>
<evidence type="ECO:0000313" key="9">
    <source>
        <dbReference type="EMBL" id="GIE93229.1"/>
    </source>
</evidence>
<evidence type="ECO:0000256" key="8">
    <source>
        <dbReference type="SAM" id="Phobius"/>
    </source>
</evidence>
<feature type="transmembrane region" description="Helical" evidence="8">
    <location>
        <begin position="359"/>
        <end position="381"/>
    </location>
</feature>
<evidence type="ECO:0000256" key="5">
    <source>
        <dbReference type="ARBA" id="ARBA00022692"/>
    </source>
</evidence>
<evidence type="ECO:0000256" key="1">
    <source>
        <dbReference type="ARBA" id="ARBA00004651"/>
    </source>
</evidence>
<keyword evidence="2" id="KW-1003">Cell membrane</keyword>
<feature type="transmembrane region" description="Helical" evidence="8">
    <location>
        <begin position="81"/>
        <end position="98"/>
    </location>
</feature>
<dbReference type="GO" id="GO:0005886">
    <property type="term" value="C:plasma membrane"/>
    <property type="evidence" value="ECO:0007669"/>
    <property type="project" value="UniProtKB-SubCell"/>
</dbReference>
<feature type="transmembrane region" description="Helical" evidence="8">
    <location>
        <begin position="264"/>
        <end position="282"/>
    </location>
</feature>